<gene>
    <name evidence="8" type="ORF">WN944_004381</name>
</gene>
<dbReference type="AlphaFoldDB" id="A0AAP0M4Y3"/>
<keyword evidence="5 7" id="KW-0472">Membrane</keyword>
<evidence type="ECO:0000256" key="7">
    <source>
        <dbReference type="SAM" id="Phobius"/>
    </source>
</evidence>
<comment type="caution">
    <text evidence="8">The sequence shown here is derived from an EMBL/GenBank/DDBJ whole genome shotgun (WGS) entry which is preliminary data.</text>
</comment>
<evidence type="ECO:0008006" key="10">
    <source>
        <dbReference type="Google" id="ProtNLM"/>
    </source>
</evidence>
<dbReference type="Gene3D" id="1.10.10.1740">
    <property type="entry name" value="Transmembrane protein 14-like"/>
    <property type="match status" value="1"/>
</dbReference>
<name>A0AAP0M4Y3_9ROSI</name>
<dbReference type="Pfam" id="PF03647">
    <property type="entry name" value="Tmemb_14"/>
    <property type="match status" value="1"/>
</dbReference>
<feature type="transmembrane region" description="Helical" evidence="7">
    <location>
        <begin position="227"/>
        <end position="245"/>
    </location>
</feature>
<keyword evidence="9" id="KW-1185">Reference proteome</keyword>
<evidence type="ECO:0000313" key="8">
    <source>
        <dbReference type="EMBL" id="KAK9193684.1"/>
    </source>
</evidence>
<evidence type="ECO:0000256" key="3">
    <source>
        <dbReference type="ARBA" id="ARBA00022692"/>
    </source>
</evidence>
<evidence type="ECO:0000313" key="9">
    <source>
        <dbReference type="Proteomes" id="UP001428341"/>
    </source>
</evidence>
<dbReference type="Proteomes" id="UP001428341">
    <property type="component" value="Unassembled WGS sequence"/>
</dbReference>
<comment type="subcellular location">
    <subcellularLocation>
        <location evidence="1">Membrane</location>
    </subcellularLocation>
</comment>
<dbReference type="GO" id="GO:0009706">
    <property type="term" value="C:chloroplast inner membrane"/>
    <property type="evidence" value="ECO:0007669"/>
    <property type="project" value="TreeGrafter"/>
</dbReference>
<protein>
    <recommendedName>
        <fullName evidence="10">Protein FATTY ACID EXPORT 3, chloroplastic</fullName>
    </recommendedName>
</protein>
<keyword evidence="4 7" id="KW-1133">Transmembrane helix</keyword>
<dbReference type="PANTHER" id="PTHR12668">
    <property type="entry name" value="TRANSMEMBRANE PROTEIN 14, 15"/>
    <property type="match status" value="1"/>
</dbReference>
<keyword evidence="3 7" id="KW-0812">Transmembrane</keyword>
<comment type="similarity">
    <text evidence="2">Belongs to the TMEM14 family.</text>
</comment>
<evidence type="ECO:0000256" key="2">
    <source>
        <dbReference type="ARBA" id="ARBA00007590"/>
    </source>
</evidence>
<keyword evidence="6" id="KW-0175">Coiled coil</keyword>
<sequence>MSVSIELLSTKNPNPNPRLSFGSEALYGSPCMRVQSRAQRVSIAPRAKVAAKGIGVGFQLPERRRSSFYRSTVVFSASHEESKSSEESSEIKATAKESEEAWKQTLAAFREQAIKMQSVSQEAYEIYSKRATAILTETAEQLKIEAEKARKDLTVVAKELSEDGKKYLTEATENNPEVKEIVETFTLPTEDVKEFSTLRDFYLGIPYGLLLTLGGFISFMVTGSIPAVRFGIILGGTLLALSIASLRSHKKGKTSPVALKGQAAIATIIFLREIRLLFQSLMFPNLLITIVSGAMVAFYFYRITVENKWRKGSDMEYGTEN</sequence>
<feature type="coiled-coil region" evidence="6">
    <location>
        <begin position="132"/>
        <end position="159"/>
    </location>
</feature>
<feature type="transmembrane region" description="Helical" evidence="7">
    <location>
        <begin position="201"/>
        <end position="221"/>
    </location>
</feature>
<evidence type="ECO:0000256" key="6">
    <source>
        <dbReference type="SAM" id="Coils"/>
    </source>
</evidence>
<feature type="transmembrane region" description="Helical" evidence="7">
    <location>
        <begin position="281"/>
        <end position="301"/>
    </location>
</feature>
<evidence type="ECO:0000256" key="1">
    <source>
        <dbReference type="ARBA" id="ARBA00004370"/>
    </source>
</evidence>
<dbReference type="EMBL" id="JBCGBO010000006">
    <property type="protein sequence ID" value="KAK9193684.1"/>
    <property type="molecule type" value="Genomic_DNA"/>
</dbReference>
<reference evidence="8 9" key="1">
    <citation type="submission" date="2024-05" db="EMBL/GenBank/DDBJ databases">
        <title>Haplotype-resolved chromosome-level genome assembly of Huyou (Citrus changshanensis).</title>
        <authorList>
            <person name="Miao C."/>
            <person name="Chen W."/>
            <person name="Wu Y."/>
            <person name="Wang L."/>
            <person name="Zhao S."/>
            <person name="Grierson D."/>
            <person name="Xu C."/>
            <person name="Chen K."/>
        </authorList>
    </citation>
    <scope>NUCLEOTIDE SEQUENCE [LARGE SCALE GENOMIC DNA]</scope>
    <source>
        <strain evidence="8">01-14</strain>
        <tissue evidence="8">Leaf</tissue>
    </source>
</reference>
<organism evidence="8 9">
    <name type="scientific">Citrus x changshan-huyou</name>
    <dbReference type="NCBI Taxonomy" id="2935761"/>
    <lineage>
        <taxon>Eukaryota</taxon>
        <taxon>Viridiplantae</taxon>
        <taxon>Streptophyta</taxon>
        <taxon>Embryophyta</taxon>
        <taxon>Tracheophyta</taxon>
        <taxon>Spermatophyta</taxon>
        <taxon>Magnoliopsida</taxon>
        <taxon>eudicotyledons</taxon>
        <taxon>Gunneridae</taxon>
        <taxon>Pentapetalae</taxon>
        <taxon>rosids</taxon>
        <taxon>malvids</taxon>
        <taxon>Sapindales</taxon>
        <taxon>Rutaceae</taxon>
        <taxon>Aurantioideae</taxon>
        <taxon>Citrus</taxon>
    </lineage>
</organism>
<accession>A0AAP0M4Y3</accession>
<proteinExistence type="inferred from homology"/>
<evidence type="ECO:0000256" key="5">
    <source>
        <dbReference type="ARBA" id="ARBA00023136"/>
    </source>
</evidence>
<dbReference type="PANTHER" id="PTHR12668:SF43">
    <property type="entry name" value="TRANSMEMBRANE PROTEIN 14 HOMOLOG"/>
    <property type="match status" value="1"/>
</dbReference>
<dbReference type="InterPro" id="IPR005349">
    <property type="entry name" value="TMEM14"/>
</dbReference>
<dbReference type="InterPro" id="IPR044890">
    <property type="entry name" value="TMEM14_sf"/>
</dbReference>
<dbReference type="GO" id="GO:0015245">
    <property type="term" value="F:fatty acid transmembrane transporter activity"/>
    <property type="evidence" value="ECO:0007669"/>
    <property type="project" value="TreeGrafter"/>
</dbReference>
<evidence type="ECO:0000256" key="4">
    <source>
        <dbReference type="ARBA" id="ARBA00022989"/>
    </source>
</evidence>